<evidence type="ECO:0000259" key="2">
    <source>
        <dbReference type="Pfam" id="PF07859"/>
    </source>
</evidence>
<proteinExistence type="predicted"/>
<gene>
    <name evidence="3" type="ORF">SAMN04515666_101982</name>
</gene>
<dbReference type="AlphaFoldDB" id="A0A1H7IHN1"/>
<protein>
    <submittedName>
        <fullName evidence="3">Acetyl esterase/lipase</fullName>
    </submittedName>
</protein>
<dbReference type="Proteomes" id="UP000199664">
    <property type="component" value="Unassembled WGS sequence"/>
</dbReference>
<evidence type="ECO:0000313" key="3">
    <source>
        <dbReference type="EMBL" id="SEK61824.1"/>
    </source>
</evidence>
<sequence length="278" mass="29211">MLVPSVPESRYRRAVFWREQSVAVGRDKLAGRLYAPAAVPDEAGLVVHLHGGTFDSGTLASGEAVATTLAEAGAIVISLPYPLAPANPFPQALEASYAALEKIARDKARWVGKTAPLYVAGEEAGGNLAAALAMMARDRHGPPLAGQILFSPMLDSCLGTYSFRNAEAGPVGCRWADGWHAYLGSPEKAAHPYAAPVNAVRLTGLAPALIVTAQDDLLRDESVNYAHRLKAAGVDTTIRIVGGPSRWPDAFAEGPRDGSCLCAACHHVSEFFTATAPS</sequence>
<name>A0A1H7IHN1_9HYPH</name>
<dbReference type="PANTHER" id="PTHR48081">
    <property type="entry name" value="AB HYDROLASE SUPERFAMILY PROTEIN C4A8.06C"/>
    <property type="match status" value="1"/>
</dbReference>
<dbReference type="EMBL" id="FOAN01000001">
    <property type="protein sequence ID" value="SEK61824.1"/>
    <property type="molecule type" value="Genomic_DNA"/>
</dbReference>
<accession>A0A1H7IHN1</accession>
<keyword evidence="1" id="KW-0378">Hydrolase</keyword>
<dbReference type="InterPro" id="IPR050300">
    <property type="entry name" value="GDXG_lipolytic_enzyme"/>
</dbReference>
<feature type="domain" description="Alpha/beta hydrolase fold-3" evidence="2">
    <location>
        <begin position="46"/>
        <end position="240"/>
    </location>
</feature>
<dbReference type="InterPro" id="IPR013094">
    <property type="entry name" value="AB_hydrolase_3"/>
</dbReference>
<dbReference type="GO" id="GO:0016787">
    <property type="term" value="F:hydrolase activity"/>
    <property type="evidence" value="ECO:0007669"/>
    <property type="project" value="UniProtKB-KW"/>
</dbReference>
<dbReference type="Pfam" id="PF07859">
    <property type="entry name" value="Abhydrolase_3"/>
    <property type="match status" value="1"/>
</dbReference>
<dbReference type="Gene3D" id="3.40.50.1820">
    <property type="entry name" value="alpha/beta hydrolase"/>
    <property type="match status" value="1"/>
</dbReference>
<dbReference type="InterPro" id="IPR029058">
    <property type="entry name" value="AB_hydrolase_fold"/>
</dbReference>
<dbReference type="RefSeq" id="WP_091830240.1">
    <property type="nucleotide sequence ID" value="NZ_FOAN01000001.1"/>
</dbReference>
<dbReference type="STRING" id="1036779.SAMN04515666_101982"/>
<keyword evidence="4" id="KW-1185">Reference proteome</keyword>
<evidence type="ECO:0000256" key="1">
    <source>
        <dbReference type="ARBA" id="ARBA00022801"/>
    </source>
</evidence>
<dbReference type="OrthoDB" id="9806180at2"/>
<evidence type="ECO:0000313" key="4">
    <source>
        <dbReference type="Proteomes" id="UP000199664"/>
    </source>
</evidence>
<dbReference type="PANTHER" id="PTHR48081:SF8">
    <property type="entry name" value="ALPHA_BETA HYDROLASE FOLD-3 DOMAIN-CONTAINING PROTEIN-RELATED"/>
    <property type="match status" value="1"/>
</dbReference>
<reference evidence="4" key="1">
    <citation type="submission" date="2016-10" db="EMBL/GenBank/DDBJ databases">
        <authorList>
            <person name="Varghese N."/>
            <person name="Submissions S."/>
        </authorList>
    </citation>
    <scope>NUCLEOTIDE SEQUENCE [LARGE SCALE GENOMIC DNA]</scope>
    <source>
        <strain evidence="4">LMG 26383,CCUG 61248,R- 45681</strain>
    </source>
</reference>
<dbReference type="SUPFAM" id="SSF53474">
    <property type="entry name" value="alpha/beta-Hydrolases"/>
    <property type="match status" value="1"/>
</dbReference>
<organism evidence="3 4">
    <name type="scientific">Bosea lupini</name>
    <dbReference type="NCBI Taxonomy" id="1036779"/>
    <lineage>
        <taxon>Bacteria</taxon>
        <taxon>Pseudomonadati</taxon>
        <taxon>Pseudomonadota</taxon>
        <taxon>Alphaproteobacteria</taxon>
        <taxon>Hyphomicrobiales</taxon>
        <taxon>Boseaceae</taxon>
        <taxon>Bosea</taxon>
    </lineage>
</organism>